<reference evidence="4" key="2">
    <citation type="submission" date="2025-08" db="UniProtKB">
        <authorList>
            <consortium name="RefSeq"/>
        </authorList>
    </citation>
    <scope>IDENTIFICATION</scope>
</reference>
<feature type="region of interest" description="Disordered" evidence="1">
    <location>
        <begin position="174"/>
        <end position="235"/>
    </location>
</feature>
<proteinExistence type="predicted"/>
<dbReference type="RefSeq" id="XP_015068762.1">
    <property type="nucleotide sequence ID" value="XM_015213276.1"/>
</dbReference>
<feature type="domain" description="Retrotransposon gag" evidence="2">
    <location>
        <begin position="49"/>
        <end position="144"/>
    </location>
</feature>
<organism evidence="3 4">
    <name type="scientific">Solanum pennellii</name>
    <name type="common">Tomato</name>
    <name type="synonym">Lycopersicon pennellii</name>
    <dbReference type="NCBI Taxonomy" id="28526"/>
    <lineage>
        <taxon>Eukaryota</taxon>
        <taxon>Viridiplantae</taxon>
        <taxon>Streptophyta</taxon>
        <taxon>Embryophyta</taxon>
        <taxon>Tracheophyta</taxon>
        <taxon>Spermatophyta</taxon>
        <taxon>Magnoliopsida</taxon>
        <taxon>eudicotyledons</taxon>
        <taxon>Gunneridae</taxon>
        <taxon>Pentapetalae</taxon>
        <taxon>asterids</taxon>
        <taxon>lamiids</taxon>
        <taxon>Solanales</taxon>
        <taxon>Solanaceae</taxon>
        <taxon>Solanoideae</taxon>
        <taxon>Solaneae</taxon>
        <taxon>Solanum</taxon>
        <taxon>Solanum subgen. Lycopersicon</taxon>
    </lineage>
</organism>
<evidence type="ECO:0000313" key="4">
    <source>
        <dbReference type="RefSeq" id="XP_015068762.1"/>
    </source>
</evidence>
<evidence type="ECO:0000259" key="2">
    <source>
        <dbReference type="Pfam" id="PF03732"/>
    </source>
</evidence>
<gene>
    <name evidence="4" type="primary">LOC107013345</name>
</gene>
<evidence type="ECO:0000256" key="1">
    <source>
        <dbReference type="SAM" id="MobiDB-lite"/>
    </source>
</evidence>
<dbReference type="Proteomes" id="UP000694930">
    <property type="component" value="Chromosome 3"/>
</dbReference>
<sequence length="235" mass="27978">MASRLRNFSRMNPPMFYRSKADEDPQDFLDEVYMILFTMGVTTSEKEEFVIYELKDVAQTWYTQLRDNRVLRGCPVTWEFFKGAFLDRLFPREFRESKVEEFINLCQGCISVLDYSYKFTKLSKYASSLVSNPRDEMSHFPTGVSDDLVEERHSATLHDNMNIYRVMVHSQQVEESRIRRNDRDSKRERSFVGGSSKWRLKVQDKHRFKKSFSNQNPSKYPKAHDDRVYNPKSQK</sequence>
<accession>A0ABM1GBN9</accession>
<protein>
    <submittedName>
        <fullName evidence="4">Uncharacterized protein LOC107013345</fullName>
    </submittedName>
</protein>
<feature type="compositionally biased region" description="Basic residues" evidence="1">
    <location>
        <begin position="198"/>
        <end position="210"/>
    </location>
</feature>
<keyword evidence="3" id="KW-1185">Reference proteome</keyword>
<dbReference type="Pfam" id="PF03732">
    <property type="entry name" value="Retrotrans_gag"/>
    <property type="match status" value="1"/>
</dbReference>
<name>A0ABM1GBN9_SOLPN</name>
<reference evidence="3" key="1">
    <citation type="journal article" date="2014" name="Nat. Genet.">
        <title>The genome of the stress-tolerant wild tomato species Solanum pennellii.</title>
        <authorList>
            <person name="Bolger A."/>
            <person name="Scossa F."/>
            <person name="Bolger M.E."/>
            <person name="Lanz C."/>
            <person name="Maumus F."/>
            <person name="Tohge T."/>
            <person name="Quesneville H."/>
            <person name="Alseekh S."/>
            <person name="Sorensen I."/>
            <person name="Lichtenstein G."/>
            <person name="Fich E.A."/>
            <person name="Conte M."/>
            <person name="Keller H."/>
            <person name="Schneeberger K."/>
            <person name="Schwacke R."/>
            <person name="Ofner I."/>
            <person name="Vrebalov J."/>
            <person name="Xu Y."/>
            <person name="Osorio S."/>
            <person name="Aflitos S.A."/>
            <person name="Schijlen E."/>
            <person name="Jimenez-Gomez J.M."/>
            <person name="Ryngajllo M."/>
            <person name="Kimura S."/>
            <person name="Kumar R."/>
            <person name="Koenig D."/>
            <person name="Headland L.R."/>
            <person name="Maloof J.N."/>
            <person name="Sinha N."/>
            <person name="van Ham R.C."/>
            <person name="Lankhorst R.K."/>
            <person name="Mao L."/>
            <person name="Vogel A."/>
            <person name="Arsova B."/>
            <person name="Panstruga R."/>
            <person name="Fei Z."/>
            <person name="Rose J.K."/>
            <person name="Zamir D."/>
            <person name="Carrari F."/>
            <person name="Giovannoni J.J."/>
            <person name="Weigel D."/>
            <person name="Usadel B."/>
            <person name="Fernie A.R."/>
        </authorList>
    </citation>
    <scope>NUCLEOTIDE SEQUENCE [LARGE SCALE GENOMIC DNA]</scope>
    <source>
        <strain evidence="3">cv. LA0716</strain>
    </source>
</reference>
<dbReference type="InterPro" id="IPR005162">
    <property type="entry name" value="Retrotrans_gag_dom"/>
</dbReference>
<dbReference type="GeneID" id="107013345"/>
<evidence type="ECO:0000313" key="3">
    <source>
        <dbReference type="Proteomes" id="UP000694930"/>
    </source>
</evidence>
<feature type="compositionally biased region" description="Basic and acidic residues" evidence="1">
    <location>
        <begin position="174"/>
        <end position="190"/>
    </location>
</feature>